<evidence type="ECO:0000256" key="3">
    <source>
        <dbReference type="ARBA" id="ARBA00023163"/>
    </source>
</evidence>
<dbReference type="InterPro" id="IPR001647">
    <property type="entry name" value="HTH_TetR"/>
</dbReference>
<dbReference type="SUPFAM" id="SSF46689">
    <property type="entry name" value="Homeodomain-like"/>
    <property type="match status" value="1"/>
</dbReference>
<evidence type="ECO:0000313" key="6">
    <source>
        <dbReference type="EMBL" id="MBT0768621.1"/>
    </source>
</evidence>
<keyword evidence="1" id="KW-0805">Transcription regulation</keyword>
<proteinExistence type="predicted"/>
<keyword evidence="3" id="KW-0804">Transcription</keyword>
<dbReference type="InterPro" id="IPR050109">
    <property type="entry name" value="HTH-type_TetR-like_transc_reg"/>
</dbReference>
<dbReference type="PROSITE" id="PS50977">
    <property type="entry name" value="HTH_TETR_2"/>
    <property type="match status" value="1"/>
</dbReference>
<name>A0ABS5TC57_9ACTN</name>
<comment type="caution">
    <text evidence="6">The sequence shown here is derived from an EMBL/GenBank/DDBJ whole genome shotgun (WGS) entry which is preliminary data.</text>
</comment>
<keyword evidence="7" id="KW-1185">Reference proteome</keyword>
<dbReference type="RefSeq" id="WP_214154914.1">
    <property type="nucleotide sequence ID" value="NZ_JAHBAY010000002.1"/>
</dbReference>
<dbReference type="EMBL" id="JAHBAY010000002">
    <property type="protein sequence ID" value="MBT0768621.1"/>
    <property type="molecule type" value="Genomic_DNA"/>
</dbReference>
<keyword evidence="2 4" id="KW-0238">DNA-binding</keyword>
<organism evidence="6 7">
    <name type="scientific">Kineosporia corallincola</name>
    <dbReference type="NCBI Taxonomy" id="2835133"/>
    <lineage>
        <taxon>Bacteria</taxon>
        <taxon>Bacillati</taxon>
        <taxon>Actinomycetota</taxon>
        <taxon>Actinomycetes</taxon>
        <taxon>Kineosporiales</taxon>
        <taxon>Kineosporiaceae</taxon>
        <taxon>Kineosporia</taxon>
    </lineage>
</organism>
<dbReference type="PANTHER" id="PTHR30055:SF234">
    <property type="entry name" value="HTH-TYPE TRANSCRIPTIONAL REGULATOR BETI"/>
    <property type="match status" value="1"/>
</dbReference>
<gene>
    <name evidence="6" type="ORF">KIH74_06765</name>
</gene>
<evidence type="ECO:0000313" key="7">
    <source>
        <dbReference type="Proteomes" id="UP001197247"/>
    </source>
</evidence>
<sequence>MSEEQLDPRVVRTRRMLHDAMRELLHDRDPVDISVTDITARAKVSRPTFYQHCGTPEELIATMVRDDLRDIIACGRRADDGDPLSRIRQIVGELNQRRCLYRRLMSHGPGLGRGKQELLAYLAGRTEEMIMARHPDLPARTAQEASRFIAGGMIVLLSGWLSSADPAPEPEVDQFCRRLWRLGESVVEGLAEA</sequence>
<dbReference type="Gene3D" id="1.10.357.10">
    <property type="entry name" value="Tetracycline Repressor, domain 2"/>
    <property type="match status" value="1"/>
</dbReference>
<protein>
    <submittedName>
        <fullName evidence="6">TetR/AcrR family transcriptional regulator</fullName>
    </submittedName>
</protein>
<feature type="DNA-binding region" description="H-T-H motif" evidence="4">
    <location>
        <begin position="34"/>
        <end position="53"/>
    </location>
</feature>
<dbReference type="PANTHER" id="PTHR30055">
    <property type="entry name" value="HTH-TYPE TRANSCRIPTIONAL REGULATOR RUTR"/>
    <property type="match status" value="1"/>
</dbReference>
<evidence type="ECO:0000259" key="5">
    <source>
        <dbReference type="PROSITE" id="PS50977"/>
    </source>
</evidence>
<dbReference type="InterPro" id="IPR009057">
    <property type="entry name" value="Homeodomain-like_sf"/>
</dbReference>
<evidence type="ECO:0000256" key="4">
    <source>
        <dbReference type="PROSITE-ProRule" id="PRU00335"/>
    </source>
</evidence>
<accession>A0ABS5TC57</accession>
<evidence type="ECO:0000256" key="1">
    <source>
        <dbReference type="ARBA" id="ARBA00023015"/>
    </source>
</evidence>
<dbReference type="Proteomes" id="UP001197247">
    <property type="component" value="Unassembled WGS sequence"/>
</dbReference>
<reference evidence="6 7" key="1">
    <citation type="submission" date="2021-05" db="EMBL/GenBank/DDBJ databases">
        <title>Kineosporia and Streptomyces sp. nov. two new marine actinobacteria isolated from Coral.</title>
        <authorList>
            <person name="Buangrab K."/>
            <person name="Sutthacheep M."/>
            <person name="Yeemin T."/>
            <person name="Harunari E."/>
            <person name="Igarashi Y."/>
            <person name="Kanchanasin P."/>
            <person name="Tanasupawat S."/>
            <person name="Phongsopitanun W."/>
        </authorList>
    </citation>
    <scope>NUCLEOTIDE SEQUENCE [LARGE SCALE GENOMIC DNA]</scope>
    <source>
        <strain evidence="6 7">J2-2</strain>
    </source>
</reference>
<feature type="domain" description="HTH tetR-type" evidence="5">
    <location>
        <begin position="11"/>
        <end position="71"/>
    </location>
</feature>
<evidence type="ECO:0000256" key="2">
    <source>
        <dbReference type="ARBA" id="ARBA00023125"/>
    </source>
</evidence>